<dbReference type="eggNOG" id="COG5280">
    <property type="taxonomic scope" value="Bacteria"/>
</dbReference>
<evidence type="ECO:0000313" key="4">
    <source>
        <dbReference type="EMBL" id="EOQ38318.1"/>
    </source>
</evidence>
<comment type="caution">
    <text evidence="4">The sequence shown here is derived from an EMBL/GenBank/DDBJ whole genome shotgun (WGS) entry which is preliminary data.</text>
</comment>
<dbReference type="InterPro" id="IPR010090">
    <property type="entry name" value="Phage_tape_meas"/>
</dbReference>
<sequence length="786" mass="80207">MAKVINTILNLRDNMSKGLVKAAKEAQKSGANISTEMIRATRNVTSFKNKATKAVTDTVKKLGVLSVAAAGAFGAFAIKSGMDFEAQMSKVQAISGATATEIATLTAKAKEMGAKTKFSATESAQALEYMAMAGWKADQMVSGLPGIMNLAAASGEDLAEVSDIVTDALTAFGLKASDSAHFADVLAKASSSSNTNVSLMGNTFQYVAPVAGALGYSIEDTAVAIGLMANAGIKGEKAGTALRGALTNLAKPSDTVAGYMDALGVSLTDTRGNVKPLSALMVDLRQKFAGLTDAQKAEYAAGIAGKEAMSGLLAIVNASDADFNNLTQAIADSDGTAQKMADTMNNNLSGQLTLLKSAVEGAGITFYEAIAGKATGAVTALSNKISQWQSDGTIDALASQFGTVFSAALDTASTAMQWMFTHSDTLKNGLIALGITFGAIKVLEFAGNVARAVNDLRLFKETVIAVAGPLRTKAAALATSTAAWIKNTAAAGANRASLIAHKAVGGATWLAGQTVALAKSTAAWIKNTAVATANKTALLAHKAAAGAAWLAGQTAALAVSSAAWVKNTAVMAANKIGMAASTIATGAVTAATTAATAAQWALNAAFVATPIGWIVLGLGALVAAGVALYQNWDTVKAKASELWAKATEVFTGIKDSIVGAFDAAKEKVSGFFSWLDNKISSIPVIGNIYEGGKGAISWVAGKLAGNALGTSYWRGGLTRVNERGGEIINLPSGTQIIPHDVSTRMVQGGGVTVNVTVMGNMIGNEQYADEMGEIIVGKILAAHGNM</sequence>
<accession>R8W0E5</accession>
<dbReference type="OrthoDB" id="9780715at2"/>
<protein>
    <submittedName>
        <fullName evidence="4">Phage tail tape measure protein, TP901 family, core region</fullName>
    </submittedName>
</protein>
<keyword evidence="5" id="KW-1185">Reference proteome</keyword>
<dbReference type="AlphaFoldDB" id="R8W0E5"/>
<feature type="transmembrane region" description="Helical" evidence="2">
    <location>
        <begin position="604"/>
        <end position="629"/>
    </location>
</feature>
<feature type="domain" description="Phage tail tape measure protein" evidence="3">
    <location>
        <begin position="107"/>
        <end position="305"/>
    </location>
</feature>
<dbReference type="Pfam" id="PF10145">
    <property type="entry name" value="PhageMin_Tail"/>
    <property type="match status" value="1"/>
</dbReference>
<evidence type="ECO:0000313" key="5">
    <source>
        <dbReference type="Proteomes" id="UP000013981"/>
    </source>
</evidence>
<keyword evidence="1" id="KW-1188">Viral release from host cell</keyword>
<dbReference type="Proteomes" id="UP000013981">
    <property type="component" value="Unassembled WGS sequence"/>
</dbReference>
<dbReference type="eggNOG" id="COG5283">
    <property type="taxonomic scope" value="Bacteria"/>
</dbReference>
<name>R8W0E5_9FIRM</name>
<dbReference type="PANTHER" id="PTHR37813">
    <property type="entry name" value="FELS-2 PROPHAGE PROTEIN"/>
    <property type="match status" value="1"/>
</dbReference>
<dbReference type="EMBL" id="AQOB01000004">
    <property type="protein sequence ID" value="EOQ38318.1"/>
    <property type="molecule type" value="Genomic_DNA"/>
</dbReference>
<dbReference type="RefSeq" id="WP_016147517.1">
    <property type="nucleotide sequence ID" value="NZ_KB976103.1"/>
</dbReference>
<evidence type="ECO:0000256" key="1">
    <source>
        <dbReference type="ARBA" id="ARBA00022612"/>
    </source>
</evidence>
<organism evidence="4 5">
    <name type="scientific">Butyricicoccus pullicaecorum 1.2</name>
    <dbReference type="NCBI Taxonomy" id="1203606"/>
    <lineage>
        <taxon>Bacteria</taxon>
        <taxon>Bacillati</taxon>
        <taxon>Bacillota</taxon>
        <taxon>Clostridia</taxon>
        <taxon>Eubacteriales</taxon>
        <taxon>Butyricicoccaceae</taxon>
        <taxon>Butyricicoccus</taxon>
    </lineage>
</organism>
<keyword evidence="2" id="KW-0812">Transmembrane</keyword>
<gene>
    <name evidence="4" type="ORF">HMPREF1526_01348</name>
</gene>
<keyword evidence="2" id="KW-0472">Membrane</keyword>
<proteinExistence type="predicted"/>
<feature type="transmembrane region" description="Helical" evidence="2">
    <location>
        <begin position="577"/>
        <end position="598"/>
    </location>
</feature>
<dbReference type="PATRIC" id="fig|1203606.4.peg.1311"/>
<dbReference type="NCBIfam" id="TIGR01760">
    <property type="entry name" value="tape_meas_TP901"/>
    <property type="match status" value="1"/>
</dbReference>
<keyword evidence="2" id="KW-1133">Transmembrane helix</keyword>
<evidence type="ECO:0000259" key="3">
    <source>
        <dbReference type="Pfam" id="PF10145"/>
    </source>
</evidence>
<feature type="transmembrane region" description="Helical" evidence="2">
    <location>
        <begin position="543"/>
        <end position="565"/>
    </location>
</feature>
<dbReference type="HOGENOM" id="CLU_002005_2_1_9"/>
<dbReference type="PANTHER" id="PTHR37813:SF1">
    <property type="entry name" value="FELS-2 PROPHAGE PROTEIN"/>
    <property type="match status" value="1"/>
</dbReference>
<evidence type="ECO:0000256" key="2">
    <source>
        <dbReference type="SAM" id="Phobius"/>
    </source>
</evidence>
<reference evidence="4 5" key="1">
    <citation type="submission" date="2013-01" db="EMBL/GenBank/DDBJ databases">
        <title>The Genome Sequence of Butyricicoccus pullicaecorum 1.2.</title>
        <authorList>
            <consortium name="The Broad Institute Genome Sequencing Platform"/>
            <person name="Earl A."/>
            <person name="Ward D."/>
            <person name="Feldgarden M."/>
            <person name="Gevers D."/>
            <person name="Van Immerseel F."/>
            <person name="Eeckhaut V."/>
            <person name="Walker B."/>
            <person name="Young S.K."/>
            <person name="Zeng Q."/>
            <person name="Gargeya S."/>
            <person name="Fitzgerald M."/>
            <person name="Haas B."/>
            <person name="Abouelleil A."/>
            <person name="Alvarado L."/>
            <person name="Arachchi H.M."/>
            <person name="Berlin A.M."/>
            <person name="Chapman S.B."/>
            <person name="Dewar J."/>
            <person name="Goldberg J."/>
            <person name="Griggs A."/>
            <person name="Gujja S."/>
            <person name="Hansen M."/>
            <person name="Howarth C."/>
            <person name="Imamovic A."/>
            <person name="Larimer J."/>
            <person name="McCowan C."/>
            <person name="Murphy C."/>
            <person name="Neiman D."/>
            <person name="Pearson M."/>
            <person name="Priest M."/>
            <person name="Roberts A."/>
            <person name="Saif S."/>
            <person name="Shea T."/>
            <person name="Sisk P."/>
            <person name="Sykes S."/>
            <person name="Wortman J."/>
            <person name="Nusbaum C."/>
            <person name="Birren B."/>
        </authorList>
    </citation>
    <scope>NUCLEOTIDE SEQUENCE [LARGE SCALE GENOMIC DNA]</scope>
    <source>
        <strain evidence="4 5">1.2</strain>
    </source>
</reference>